<keyword evidence="1" id="KW-0812">Transmembrane</keyword>
<sequence length="171" mass="19747">MKKKTINILFTVGFVFYILFLLWNIPFKYVSPLELFSKNRYYSRTLNLIPFYDVFNGKFNRLDIYGNIILFIPLGIYINIFAKDSKMYKNICKIFGISLIFEVSQYVFGIGASDITDVITNTIGGIIGIGIYMAIKKIFKDYTKTKNFITICSILVMVPVAIILVLLFTYN</sequence>
<dbReference type="PANTHER" id="PTHR36834">
    <property type="entry name" value="MEMBRANE PROTEIN-RELATED"/>
    <property type="match status" value="1"/>
</dbReference>
<dbReference type="RefSeq" id="WP_216438895.1">
    <property type="nucleotide sequence ID" value="NZ_JAHLQF010000002.1"/>
</dbReference>
<feature type="transmembrane region" description="Helical" evidence="1">
    <location>
        <begin position="7"/>
        <end position="25"/>
    </location>
</feature>
<name>A0ABS6EJ44_9CLOT</name>
<comment type="caution">
    <text evidence="3">The sequence shown here is derived from an EMBL/GenBank/DDBJ whole genome shotgun (WGS) entry which is preliminary data.</text>
</comment>
<feature type="transmembrane region" description="Helical" evidence="1">
    <location>
        <begin position="64"/>
        <end position="82"/>
    </location>
</feature>
<feature type="transmembrane region" description="Helical" evidence="1">
    <location>
        <begin position="118"/>
        <end position="135"/>
    </location>
</feature>
<keyword evidence="1" id="KW-1133">Transmembrane helix</keyword>
<dbReference type="Proteomes" id="UP000726170">
    <property type="component" value="Unassembled WGS sequence"/>
</dbReference>
<feature type="domain" description="VanZ-like" evidence="2">
    <location>
        <begin position="14"/>
        <end position="135"/>
    </location>
</feature>
<organism evidence="3 4">
    <name type="scientific">Clostridium mobile</name>
    <dbReference type="NCBI Taxonomy" id="2841512"/>
    <lineage>
        <taxon>Bacteria</taxon>
        <taxon>Bacillati</taxon>
        <taxon>Bacillota</taxon>
        <taxon>Clostridia</taxon>
        <taxon>Eubacteriales</taxon>
        <taxon>Clostridiaceae</taxon>
        <taxon>Clostridium</taxon>
    </lineage>
</organism>
<feature type="transmembrane region" description="Helical" evidence="1">
    <location>
        <begin position="147"/>
        <end position="170"/>
    </location>
</feature>
<reference evidence="3 4" key="1">
    <citation type="submission" date="2021-06" db="EMBL/GenBank/DDBJ databases">
        <authorList>
            <person name="Sun Q."/>
            <person name="Li D."/>
        </authorList>
    </citation>
    <scope>NUCLEOTIDE SEQUENCE [LARGE SCALE GENOMIC DNA]</scope>
    <source>
        <strain evidence="3 4">MSJ-11</strain>
    </source>
</reference>
<accession>A0ABS6EJ44</accession>
<protein>
    <submittedName>
        <fullName evidence="3">VanZ family protein</fullName>
    </submittedName>
</protein>
<proteinExistence type="predicted"/>
<dbReference type="PANTHER" id="PTHR36834:SF2">
    <property type="entry name" value="MEMBRANE PROTEIN"/>
    <property type="match status" value="1"/>
</dbReference>
<keyword evidence="4" id="KW-1185">Reference proteome</keyword>
<dbReference type="InterPro" id="IPR006976">
    <property type="entry name" value="VanZ-like"/>
</dbReference>
<feature type="transmembrane region" description="Helical" evidence="1">
    <location>
        <begin position="94"/>
        <end position="112"/>
    </location>
</feature>
<evidence type="ECO:0000313" key="3">
    <source>
        <dbReference type="EMBL" id="MBU5484419.1"/>
    </source>
</evidence>
<keyword evidence="1" id="KW-0472">Membrane</keyword>
<evidence type="ECO:0000313" key="4">
    <source>
        <dbReference type="Proteomes" id="UP000726170"/>
    </source>
</evidence>
<gene>
    <name evidence="3" type="ORF">KQI86_08770</name>
</gene>
<dbReference type="Pfam" id="PF04892">
    <property type="entry name" value="VanZ"/>
    <property type="match status" value="1"/>
</dbReference>
<dbReference type="InterPro" id="IPR053150">
    <property type="entry name" value="Teicoplanin_resist-assoc"/>
</dbReference>
<evidence type="ECO:0000256" key="1">
    <source>
        <dbReference type="SAM" id="Phobius"/>
    </source>
</evidence>
<evidence type="ECO:0000259" key="2">
    <source>
        <dbReference type="Pfam" id="PF04892"/>
    </source>
</evidence>
<dbReference type="EMBL" id="JAHLQF010000002">
    <property type="protein sequence ID" value="MBU5484419.1"/>
    <property type="molecule type" value="Genomic_DNA"/>
</dbReference>